<reference evidence="1 2" key="1">
    <citation type="submission" date="2016-10" db="EMBL/GenBank/DDBJ databases">
        <authorList>
            <person name="de Groot N.N."/>
        </authorList>
    </citation>
    <scope>NUCLEOTIDE SEQUENCE [LARGE SCALE GENOMIC DNA]</scope>
    <source>
        <strain evidence="1 2">R5</strain>
    </source>
</reference>
<dbReference type="Proteomes" id="UP000199245">
    <property type="component" value="Unassembled WGS sequence"/>
</dbReference>
<evidence type="ECO:0000313" key="2">
    <source>
        <dbReference type="Proteomes" id="UP000199245"/>
    </source>
</evidence>
<proteinExistence type="predicted"/>
<protein>
    <submittedName>
        <fullName evidence="1">Uncharacterized protein</fullName>
    </submittedName>
</protein>
<sequence length="99" mass="10806">MNPNSKLTNDDKPATKSVLLSVLLNKLLARTASKSASDNADPWTLVKRTYKSGGTTIAAAIIVAGDMNMACARRLLVWLTGQCLRFDGSSYLRFRDKLS</sequence>
<accession>A0A1G6U4C6</accession>
<evidence type="ECO:0000313" key="1">
    <source>
        <dbReference type="EMBL" id="SDD35546.1"/>
    </source>
</evidence>
<gene>
    <name evidence="1" type="ORF">SAMN05216337_101099</name>
</gene>
<name>A0A1G6U4C6_9BRAD</name>
<dbReference type="AlphaFoldDB" id="A0A1G6U4C6"/>
<organism evidence="1 2">
    <name type="scientific">Bradyrhizobium brasilense</name>
    <dbReference type="NCBI Taxonomy" id="1419277"/>
    <lineage>
        <taxon>Bacteria</taxon>
        <taxon>Pseudomonadati</taxon>
        <taxon>Pseudomonadota</taxon>
        <taxon>Alphaproteobacteria</taxon>
        <taxon>Hyphomicrobiales</taxon>
        <taxon>Nitrobacteraceae</taxon>
        <taxon>Bradyrhizobium</taxon>
    </lineage>
</organism>
<dbReference type="EMBL" id="FMZW01000010">
    <property type="protein sequence ID" value="SDD35546.1"/>
    <property type="molecule type" value="Genomic_DNA"/>
</dbReference>